<evidence type="ECO:0000313" key="3">
    <source>
        <dbReference type="Proteomes" id="UP001266305"/>
    </source>
</evidence>
<feature type="region of interest" description="Disordered" evidence="1">
    <location>
        <begin position="1"/>
        <end position="55"/>
    </location>
</feature>
<organism evidence="2 3">
    <name type="scientific">Saguinus oedipus</name>
    <name type="common">Cotton-top tamarin</name>
    <name type="synonym">Oedipomidas oedipus</name>
    <dbReference type="NCBI Taxonomy" id="9490"/>
    <lineage>
        <taxon>Eukaryota</taxon>
        <taxon>Metazoa</taxon>
        <taxon>Chordata</taxon>
        <taxon>Craniata</taxon>
        <taxon>Vertebrata</taxon>
        <taxon>Euteleostomi</taxon>
        <taxon>Mammalia</taxon>
        <taxon>Eutheria</taxon>
        <taxon>Euarchontoglires</taxon>
        <taxon>Primates</taxon>
        <taxon>Haplorrhini</taxon>
        <taxon>Platyrrhini</taxon>
        <taxon>Cebidae</taxon>
        <taxon>Callitrichinae</taxon>
        <taxon>Saguinus</taxon>
    </lineage>
</organism>
<feature type="non-terminal residue" evidence="2">
    <location>
        <position position="55"/>
    </location>
</feature>
<proteinExistence type="predicted"/>
<protein>
    <submittedName>
        <fullName evidence="2">Uncharacterized protein</fullName>
    </submittedName>
</protein>
<dbReference type="Proteomes" id="UP001266305">
    <property type="component" value="Unassembled WGS sequence"/>
</dbReference>
<comment type="caution">
    <text evidence="2">The sequence shown here is derived from an EMBL/GenBank/DDBJ whole genome shotgun (WGS) entry which is preliminary data.</text>
</comment>
<accession>A0ABQ9W248</accession>
<evidence type="ECO:0000256" key="1">
    <source>
        <dbReference type="SAM" id="MobiDB-lite"/>
    </source>
</evidence>
<feature type="non-terminal residue" evidence="2">
    <location>
        <position position="1"/>
    </location>
</feature>
<dbReference type="EMBL" id="JASSZA010000003">
    <property type="protein sequence ID" value="KAK2115711.1"/>
    <property type="molecule type" value="Genomic_DNA"/>
</dbReference>
<keyword evidence="3" id="KW-1185">Reference proteome</keyword>
<feature type="compositionally biased region" description="Low complexity" evidence="1">
    <location>
        <begin position="8"/>
        <end position="19"/>
    </location>
</feature>
<name>A0ABQ9W248_SAGOE</name>
<sequence>WRAPSVPANPARQARQPPRSVYSSALPSQPGRRSRGRQSSSAAAAFLPAGRLPRV</sequence>
<evidence type="ECO:0000313" key="2">
    <source>
        <dbReference type="EMBL" id="KAK2115711.1"/>
    </source>
</evidence>
<gene>
    <name evidence="2" type="ORF">P7K49_006337</name>
</gene>
<reference evidence="2 3" key="1">
    <citation type="submission" date="2023-05" db="EMBL/GenBank/DDBJ databases">
        <title>B98-5 Cell Line De Novo Hybrid Assembly: An Optical Mapping Approach.</title>
        <authorList>
            <person name="Kananen K."/>
            <person name="Auerbach J.A."/>
            <person name="Kautto E."/>
            <person name="Blachly J.S."/>
        </authorList>
    </citation>
    <scope>NUCLEOTIDE SEQUENCE [LARGE SCALE GENOMIC DNA]</scope>
    <source>
        <strain evidence="2">B95-8</strain>
        <tissue evidence="2">Cell line</tissue>
    </source>
</reference>
<feature type="compositionally biased region" description="Low complexity" evidence="1">
    <location>
        <begin position="27"/>
        <end position="45"/>
    </location>
</feature>